<keyword evidence="1" id="KW-0472">Membrane</keyword>
<sequence>MMHIDPWVAILAVAFAGALVVSLTRLLVKWLLMRHASERSSRVIGKALRPAQFMAATGGVQLLLLVQKEVPGWGGNLDGGPEGWNANLSQALLFGTAASGAWLISNLLSVAKDPIQERWGSLQQSDVDGRKRRTQVIVLYRLISAGVWMVAVGLVLFNIPELRAFGTTMLGAAGVAAVVASLAAQTMLSNLFAGMALAFGDALRLEDVVVIEGEWGRIEEITLSYVVVRIWDERRLILPTQYFNDHAYVNWTRDNPKVLGTIYMDVDWRLPVDEARTELNRYLESHPQWDGRRAEIVVTDASGPYMQIRLVVSAPDPSSQWDLRCAVREHMIRWIVDDRPHCIPRMRVNSYQSVMDVRSGTFGAEETGSGPIGDTEIRALLNETPFQQRRPDPA</sequence>
<dbReference type="Pfam" id="PF00924">
    <property type="entry name" value="MS_channel_2nd"/>
    <property type="match status" value="1"/>
</dbReference>
<dbReference type="InterPro" id="IPR010920">
    <property type="entry name" value="LSM_dom_sf"/>
</dbReference>
<dbReference type="Gene3D" id="1.10.287.1260">
    <property type="match status" value="1"/>
</dbReference>
<reference evidence="3 4" key="2">
    <citation type="submission" date="2019-05" db="EMBL/GenBank/DDBJ databases">
        <title>Glycomyces buryatensis sp. nov.</title>
        <authorList>
            <person name="Nikitina E."/>
        </authorList>
    </citation>
    <scope>NUCLEOTIDE SEQUENCE [LARGE SCALE GENOMIC DNA]</scope>
    <source>
        <strain evidence="3 4">18</strain>
    </source>
</reference>
<proteinExistence type="predicted"/>
<feature type="transmembrane region" description="Helical" evidence="1">
    <location>
        <begin position="165"/>
        <end position="184"/>
    </location>
</feature>
<dbReference type="EMBL" id="STGY01000037">
    <property type="protein sequence ID" value="THV41838.1"/>
    <property type="molecule type" value="Genomic_DNA"/>
</dbReference>
<organism evidence="3 4">
    <name type="scientific">Glycomyces buryatensis</name>
    <dbReference type="NCBI Taxonomy" id="2570927"/>
    <lineage>
        <taxon>Bacteria</taxon>
        <taxon>Bacillati</taxon>
        <taxon>Actinomycetota</taxon>
        <taxon>Actinomycetes</taxon>
        <taxon>Glycomycetales</taxon>
        <taxon>Glycomycetaceae</taxon>
        <taxon>Glycomyces</taxon>
    </lineage>
</organism>
<protein>
    <submittedName>
        <fullName evidence="3">Mechanosensitive ion channel</fullName>
    </submittedName>
</protein>
<dbReference type="PANTHER" id="PTHR30566">
    <property type="entry name" value="YNAI-RELATED MECHANOSENSITIVE ION CHANNEL"/>
    <property type="match status" value="1"/>
</dbReference>
<keyword evidence="4" id="KW-1185">Reference proteome</keyword>
<keyword evidence="1" id="KW-0812">Transmembrane</keyword>
<name>A0A4S8QBU5_9ACTN</name>
<dbReference type="InterPro" id="IPR006685">
    <property type="entry name" value="MscS_channel_2nd"/>
</dbReference>
<dbReference type="SUPFAM" id="SSF50182">
    <property type="entry name" value="Sm-like ribonucleoproteins"/>
    <property type="match status" value="1"/>
</dbReference>
<feature type="transmembrane region" description="Helical" evidence="1">
    <location>
        <begin position="138"/>
        <end position="159"/>
    </location>
</feature>
<dbReference type="GO" id="GO:0016020">
    <property type="term" value="C:membrane"/>
    <property type="evidence" value="ECO:0007669"/>
    <property type="project" value="InterPro"/>
</dbReference>
<accession>A0A4S8QBU5</accession>
<evidence type="ECO:0000256" key="1">
    <source>
        <dbReference type="SAM" id="Phobius"/>
    </source>
</evidence>
<evidence type="ECO:0000313" key="4">
    <source>
        <dbReference type="Proteomes" id="UP000308760"/>
    </source>
</evidence>
<dbReference type="OrthoDB" id="9792218at2"/>
<dbReference type="PANTHER" id="PTHR30566:SF25">
    <property type="entry name" value="INNER MEMBRANE PROTEIN"/>
    <property type="match status" value="1"/>
</dbReference>
<feature type="transmembrane region" description="Helical" evidence="1">
    <location>
        <begin position="6"/>
        <end position="28"/>
    </location>
</feature>
<feature type="domain" description="Mechanosensitive ion channel MscS" evidence="2">
    <location>
        <begin position="187"/>
        <end position="253"/>
    </location>
</feature>
<reference evidence="4" key="1">
    <citation type="submission" date="2019-04" db="EMBL/GenBank/DDBJ databases">
        <title>Nocardioides xinjiangensis sp. nov.</title>
        <authorList>
            <person name="Liu S."/>
        </authorList>
    </citation>
    <scope>NUCLEOTIDE SEQUENCE [LARGE SCALE GENOMIC DNA]</scope>
    <source>
        <strain evidence="4">18</strain>
    </source>
</reference>
<evidence type="ECO:0000313" key="3">
    <source>
        <dbReference type="EMBL" id="THV41838.1"/>
    </source>
</evidence>
<dbReference type="RefSeq" id="WP_136534201.1">
    <property type="nucleotide sequence ID" value="NZ_STGY01000037.1"/>
</dbReference>
<keyword evidence="1" id="KW-1133">Transmembrane helix</keyword>
<comment type="caution">
    <text evidence="3">The sequence shown here is derived from an EMBL/GenBank/DDBJ whole genome shotgun (WGS) entry which is preliminary data.</text>
</comment>
<dbReference type="AlphaFoldDB" id="A0A4S8QBU5"/>
<dbReference type="GO" id="GO:0055085">
    <property type="term" value="P:transmembrane transport"/>
    <property type="evidence" value="ECO:0007669"/>
    <property type="project" value="InterPro"/>
</dbReference>
<dbReference type="Proteomes" id="UP000308760">
    <property type="component" value="Unassembled WGS sequence"/>
</dbReference>
<gene>
    <name evidence="3" type="ORF">FAB82_08935</name>
</gene>
<evidence type="ECO:0000259" key="2">
    <source>
        <dbReference type="Pfam" id="PF00924"/>
    </source>
</evidence>